<organism evidence="2 3">
    <name type="scientific">Sutcliffiella horikoshii</name>
    <dbReference type="NCBI Taxonomy" id="79883"/>
    <lineage>
        <taxon>Bacteria</taxon>
        <taxon>Bacillati</taxon>
        <taxon>Bacillota</taxon>
        <taxon>Bacilli</taxon>
        <taxon>Bacillales</taxon>
        <taxon>Bacillaceae</taxon>
        <taxon>Sutcliffiella</taxon>
    </lineage>
</organism>
<protein>
    <submittedName>
        <fullName evidence="2">NAD(P)H-binding protein</fullName>
    </submittedName>
</protein>
<dbReference type="PANTHER" id="PTHR48079:SF6">
    <property type="entry name" value="NAD(P)-BINDING DOMAIN-CONTAINING PROTEIN-RELATED"/>
    <property type="match status" value="1"/>
</dbReference>
<dbReference type="RefSeq" id="WP_148987260.1">
    <property type="nucleotide sequence ID" value="NZ_VTEV01000002.1"/>
</dbReference>
<dbReference type="InterPro" id="IPR051783">
    <property type="entry name" value="NAD(P)-dependent_oxidoreduct"/>
</dbReference>
<dbReference type="EMBL" id="VTEV01000002">
    <property type="protein sequence ID" value="TYS69699.1"/>
    <property type="molecule type" value="Genomic_DNA"/>
</dbReference>
<dbReference type="Gene3D" id="3.40.50.720">
    <property type="entry name" value="NAD(P)-binding Rossmann-like Domain"/>
    <property type="match status" value="1"/>
</dbReference>
<evidence type="ECO:0000313" key="2">
    <source>
        <dbReference type="EMBL" id="TYS69699.1"/>
    </source>
</evidence>
<feature type="domain" description="NAD(P)-binding" evidence="1">
    <location>
        <begin position="6"/>
        <end position="140"/>
    </location>
</feature>
<evidence type="ECO:0000259" key="1">
    <source>
        <dbReference type="Pfam" id="PF13460"/>
    </source>
</evidence>
<evidence type="ECO:0000313" key="3">
    <source>
        <dbReference type="Proteomes" id="UP000322524"/>
    </source>
</evidence>
<sequence>MILVTGITGHTGKYFLQELTENKYEGRIRCIVRETSDTSILDSSGLKIEKVIGDITDEEFLDKCMKGIDTIIHIVNIRHTLPIIKAAMNNKVSRAICVHTTGIYSKFKIASEEYKIIETELEKLLVGTEIKVTILRPTMIYGDLCDHNMSRFIKMVDKFRIFPVINQGKGLIQPVNARDLGKAYYEVLMLPVENAKSEYNLSGEKPITMLEAFKLISGNLGRKNIFISFPLGFGVFLARCLKIGTFGKVDYVEKVQRMSEDRCFSHEEAKRDFGYTPEPFDIGIAREVREYLNR</sequence>
<dbReference type="Pfam" id="PF13460">
    <property type="entry name" value="NAD_binding_10"/>
    <property type="match status" value="1"/>
</dbReference>
<dbReference type="GO" id="GO:0004029">
    <property type="term" value="F:aldehyde dehydrogenase (NAD+) activity"/>
    <property type="evidence" value="ECO:0007669"/>
    <property type="project" value="TreeGrafter"/>
</dbReference>
<dbReference type="SUPFAM" id="SSF51735">
    <property type="entry name" value="NAD(P)-binding Rossmann-fold domains"/>
    <property type="match status" value="1"/>
</dbReference>
<dbReference type="OrthoDB" id="9808602at2"/>
<proteinExistence type="predicted"/>
<dbReference type="AlphaFoldDB" id="A0A5D4T339"/>
<dbReference type="PANTHER" id="PTHR48079">
    <property type="entry name" value="PROTEIN YEEZ"/>
    <property type="match status" value="1"/>
</dbReference>
<comment type="caution">
    <text evidence="2">The sequence shown here is derived from an EMBL/GenBank/DDBJ whole genome shotgun (WGS) entry which is preliminary data.</text>
</comment>
<gene>
    <name evidence="2" type="ORF">FZC76_05535</name>
</gene>
<name>A0A5D4T339_9BACI</name>
<reference evidence="2 3" key="1">
    <citation type="submission" date="2019-08" db="EMBL/GenBank/DDBJ databases">
        <title>Bacillus genomes from the desert of Cuatro Cienegas, Coahuila.</title>
        <authorList>
            <person name="Olmedo-Alvarez G."/>
        </authorList>
    </citation>
    <scope>NUCLEOTIDE SEQUENCE [LARGE SCALE GENOMIC DNA]</scope>
    <source>
        <strain evidence="2 3">CH28_1T</strain>
    </source>
</reference>
<dbReference type="Proteomes" id="UP000322524">
    <property type="component" value="Unassembled WGS sequence"/>
</dbReference>
<dbReference type="InterPro" id="IPR036291">
    <property type="entry name" value="NAD(P)-bd_dom_sf"/>
</dbReference>
<accession>A0A5D4T339</accession>
<dbReference type="InterPro" id="IPR016040">
    <property type="entry name" value="NAD(P)-bd_dom"/>
</dbReference>
<dbReference type="GO" id="GO:0005737">
    <property type="term" value="C:cytoplasm"/>
    <property type="evidence" value="ECO:0007669"/>
    <property type="project" value="TreeGrafter"/>
</dbReference>